<dbReference type="Gene3D" id="3.40.50.300">
    <property type="entry name" value="P-loop containing nucleotide triphosphate hydrolases"/>
    <property type="match status" value="1"/>
</dbReference>
<dbReference type="InterPro" id="IPR051927">
    <property type="entry name" value="Zn_Chap_cDPG_Synth"/>
</dbReference>
<dbReference type="PANTHER" id="PTHR43603:SF1">
    <property type="entry name" value="ZINC-REGULATED GTPASE METALLOPROTEIN ACTIVATOR 1"/>
    <property type="match status" value="1"/>
</dbReference>
<dbReference type="Pfam" id="PF07683">
    <property type="entry name" value="CobW_C"/>
    <property type="match status" value="1"/>
</dbReference>
<dbReference type="EMBL" id="BMJH01000002">
    <property type="protein sequence ID" value="GGC67912.1"/>
    <property type="molecule type" value="Genomic_DNA"/>
</dbReference>
<dbReference type="SMART" id="SM00833">
    <property type="entry name" value="CobW_C"/>
    <property type="match status" value="1"/>
</dbReference>
<dbReference type="Proteomes" id="UP000641514">
    <property type="component" value="Unassembled WGS sequence"/>
</dbReference>
<evidence type="ECO:0000313" key="2">
    <source>
        <dbReference type="EMBL" id="GGC67912.1"/>
    </source>
</evidence>
<protein>
    <submittedName>
        <fullName evidence="2">Cobalamin synthesis protein</fullName>
    </submittedName>
</protein>
<keyword evidence="3" id="KW-1185">Reference proteome</keyword>
<accession>A0A916UCK8</accession>
<reference evidence="2" key="2">
    <citation type="submission" date="2020-09" db="EMBL/GenBank/DDBJ databases">
        <authorList>
            <person name="Sun Q."/>
            <person name="Zhou Y."/>
        </authorList>
    </citation>
    <scope>NUCLEOTIDE SEQUENCE</scope>
    <source>
        <strain evidence="2">CGMCC 1.15478</strain>
    </source>
</reference>
<evidence type="ECO:0000259" key="1">
    <source>
        <dbReference type="SMART" id="SM00833"/>
    </source>
</evidence>
<dbReference type="SUPFAM" id="SSF90002">
    <property type="entry name" value="Hypothetical protein YjiA, C-terminal domain"/>
    <property type="match status" value="1"/>
</dbReference>
<dbReference type="NCBIfam" id="NF047431">
    <property type="entry name" value="hiber_recruit"/>
    <property type="match status" value="1"/>
</dbReference>
<dbReference type="InterPro" id="IPR011629">
    <property type="entry name" value="CobW-like_C"/>
</dbReference>
<dbReference type="AlphaFoldDB" id="A0A916UCK8"/>
<feature type="domain" description="CobW C-terminal" evidence="1">
    <location>
        <begin position="270"/>
        <end position="386"/>
    </location>
</feature>
<dbReference type="InterPro" id="IPR003495">
    <property type="entry name" value="CobW/HypB/UreG_nucleotide-bd"/>
</dbReference>
<organism evidence="2 3">
    <name type="scientific">Hoyosella rhizosphaerae</name>
    <dbReference type="NCBI Taxonomy" id="1755582"/>
    <lineage>
        <taxon>Bacteria</taxon>
        <taxon>Bacillati</taxon>
        <taxon>Actinomycetota</taxon>
        <taxon>Actinomycetes</taxon>
        <taxon>Mycobacteriales</taxon>
        <taxon>Hoyosellaceae</taxon>
        <taxon>Hoyosella</taxon>
    </lineage>
</organism>
<dbReference type="Pfam" id="PF02492">
    <property type="entry name" value="cobW"/>
    <property type="match status" value="1"/>
</dbReference>
<sequence length="435" mass="47355">MTIVTDKGFPVIDQRTPVVLVCGWQEDASLLARSFQREGVSIVSHDLNEVTSGVVQRTLISTSGLTPRERTTILALAHGCVSSTLREELLPLLRRLASRSRVDRIVLLLDARIDPEVLSSALATMEVSNLNGAAPALASGDVRIEAVISCVNAESWFRDATSEDSLSDRGYRSLAEDERTVADIAIKAVEFADALVVVGNTKDGWANAQLLASLARLAPTAPTLWADDDALIDVDRLLFSIPSGARRGEISSAHSPLLAGQPPLDADCGVQIVEYATRLPFHPQRLHDCLEIFFDGIICARGRFWVASQPDQVLWLDAAGGAVRVSAAGKWLAAMSEREAEGECGERTAFAALRWDDRFADRDCSLMILVHGADPQRIRDTLDSAVLSGAELALQEKVWKTWNDPFGSWHEDPCDDHSDSDAQGAIDITIWKEGH</sequence>
<name>A0A916UCK8_9ACTN</name>
<dbReference type="RefSeq" id="WP_188674119.1">
    <property type="nucleotide sequence ID" value="NZ_BMJH01000002.1"/>
</dbReference>
<comment type="caution">
    <text evidence="2">The sequence shown here is derived from an EMBL/GenBank/DDBJ whole genome shotgun (WGS) entry which is preliminary data.</text>
</comment>
<proteinExistence type="predicted"/>
<dbReference type="PANTHER" id="PTHR43603">
    <property type="entry name" value="COBW DOMAIN-CONTAINING PROTEIN DDB_G0274527"/>
    <property type="match status" value="1"/>
</dbReference>
<dbReference type="InterPro" id="IPR027417">
    <property type="entry name" value="P-loop_NTPase"/>
</dbReference>
<gene>
    <name evidence="2" type="ORF">GCM10011410_20800</name>
</gene>
<evidence type="ECO:0000313" key="3">
    <source>
        <dbReference type="Proteomes" id="UP000641514"/>
    </source>
</evidence>
<reference evidence="2" key="1">
    <citation type="journal article" date="2014" name="Int. J. Syst. Evol. Microbiol.">
        <title>Complete genome sequence of Corynebacterium casei LMG S-19264T (=DSM 44701T), isolated from a smear-ripened cheese.</title>
        <authorList>
            <consortium name="US DOE Joint Genome Institute (JGI-PGF)"/>
            <person name="Walter F."/>
            <person name="Albersmeier A."/>
            <person name="Kalinowski J."/>
            <person name="Ruckert C."/>
        </authorList>
    </citation>
    <scope>NUCLEOTIDE SEQUENCE</scope>
    <source>
        <strain evidence="2">CGMCC 1.15478</strain>
    </source>
</reference>